<dbReference type="InParanoid" id="M3YBS9"/>
<organism evidence="1">
    <name type="scientific">Mustela putorius furo</name>
    <name type="common">European domestic ferret</name>
    <name type="synonym">Mustela furo</name>
    <dbReference type="NCBI Taxonomy" id="9669"/>
    <lineage>
        <taxon>Eukaryota</taxon>
        <taxon>Metazoa</taxon>
        <taxon>Chordata</taxon>
        <taxon>Craniata</taxon>
        <taxon>Vertebrata</taxon>
        <taxon>Euteleostomi</taxon>
        <taxon>Mammalia</taxon>
        <taxon>Eutheria</taxon>
        <taxon>Laurasiatheria</taxon>
        <taxon>Carnivora</taxon>
        <taxon>Caniformia</taxon>
        <taxon>Musteloidea</taxon>
        <taxon>Mustelidae</taxon>
        <taxon>Mustelinae</taxon>
        <taxon>Mustela</taxon>
    </lineage>
</organism>
<dbReference type="AlphaFoldDB" id="M3YBS9"/>
<proteinExistence type="predicted"/>
<name>M3YBS9_MUSPF</name>
<dbReference type="HOGENOM" id="CLU_2819244_0_0_1"/>
<dbReference type="EMBL" id="AEYP01076340">
    <property type="status" value="NOT_ANNOTATED_CDS"/>
    <property type="molecule type" value="Genomic_DNA"/>
</dbReference>
<dbReference type="Ensembl" id="ENSMPUT00000008930.1">
    <property type="protein sequence ID" value="ENSMPUP00000008786.1"/>
    <property type="gene ID" value="ENSMPUG00000008856.1"/>
</dbReference>
<protein>
    <submittedName>
        <fullName evidence="1">Uncharacterized protein</fullName>
    </submittedName>
</protein>
<accession>M3YBS9</accession>
<reference evidence="1" key="1">
    <citation type="submission" date="2024-06" db="UniProtKB">
        <authorList>
            <consortium name="Ensembl"/>
        </authorList>
    </citation>
    <scope>IDENTIFICATION</scope>
</reference>
<sequence length="67" mass="7726">RPEVSTQETTAKQNEIWEKPLTARKRLGLIQACLLHVVGYKNLTVDVEKLCREPSDSDHLQHEDMLL</sequence>
<evidence type="ECO:0000313" key="1">
    <source>
        <dbReference type="Ensembl" id="ENSMPUP00000008786.1"/>
    </source>
</evidence>